<evidence type="ECO:0000313" key="1">
    <source>
        <dbReference type="EMBL" id="KAK3065169.1"/>
    </source>
</evidence>
<dbReference type="Proteomes" id="UP001186974">
    <property type="component" value="Unassembled WGS sequence"/>
</dbReference>
<sequence>MKDIPKSTTFELAVAVHIQATLRQAWFTQEGDRTRVLVYVRMRSQADALAEALGCARYYSDSGTEEEKAEVLTRWIEGRRSRILVATSALAGVDYRHVRVAFHVGEPGGGAIDYAQDVGRVGRDGQGGLCAVFLPPRWQATYNREGGELLSENTKAMQRFLDSPRCRMVPLSEYLDGRGQSCKNEATACDRCRLMGLPSNSILRHESLLTSLYSPHIPPYST</sequence>
<comment type="caution">
    <text evidence="1">The sequence shown here is derived from an EMBL/GenBank/DDBJ whole genome shotgun (WGS) entry which is preliminary data.</text>
</comment>
<proteinExistence type="predicted"/>
<evidence type="ECO:0000313" key="2">
    <source>
        <dbReference type="Proteomes" id="UP001186974"/>
    </source>
</evidence>
<name>A0ACC3DCL9_9PEZI</name>
<keyword evidence="2" id="KW-1185">Reference proteome</keyword>
<protein>
    <submittedName>
        <fullName evidence="1">Uncharacterized protein</fullName>
    </submittedName>
</protein>
<reference evidence="1" key="1">
    <citation type="submission" date="2024-09" db="EMBL/GenBank/DDBJ databases">
        <title>Black Yeasts Isolated from many extreme environments.</title>
        <authorList>
            <person name="Coleine C."/>
            <person name="Stajich J.E."/>
            <person name="Selbmann L."/>
        </authorList>
    </citation>
    <scope>NUCLEOTIDE SEQUENCE</scope>
    <source>
        <strain evidence="1">CCFEE 5737</strain>
    </source>
</reference>
<dbReference type="EMBL" id="JAWDJW010006352">
    <property type="protein sequence ID" value="KAK3065169.1"/>
    <property type="molecule type" value="Genomic_DNA"/>
</dbReference>
<organism evidence="1 2">
    <name type="scientific">Coniosporium uncinatum</name>
    <dbReference type="NCBI Taxonomy" id="93489"/>
    <lineage>
        <taxon>Eukaryota</taxon>
        <taxon>Fungi</taxon>
        <taxon>Dikarya</taxon>
        <taxon>Ascomycota</taxon>
        <taxon>Pezizomycotina</taxon>
        <taxon>Dothideomycetes</taxon>
        <taxon>Dothideomycetes incertae sedis</taxon>
        <taxon>Coniosporium</taxon>
    </lineage>
</organism>
<accession>A0ACC3DCL9</accession>
<gene>
    <name evidence="1" type="ORF">LTS18_007368</name>
</gene>